<evidence type="ECO:0000313" key="2">
    <source>
        <dbReference type="EMBL" id="RWS02770.1"/>
    </source>
</evidence>
<dbReference type="EMBL" id="NCKV01055553">
    <property type="protein sequence ID" value="RWS02770.1"/>
    <property type="molecule type" value="Genomic_DNA"/>
</dbReference>
<dbReference type="Proteomes" id="UP000288716">
    <property type="component" value="Unassembled WGS sequence"/>
</dbReference>
<evidence type="ECO:0000313" key="3">
    <source>
        <dbReference type="Proteomes" id="UP000288716"/>
    </source>
</evidence>
<protein>
    <submittedName>
        <fullName evidence="2">Uncharacterized protein</fullName>
    </submittedName>
</protein>
<accession>A0A443QIB6</accession>
<comment type="caution">
    <text evidence="2">The sequence shown here is derived from an EMBL/GenBank/DDBJ whole genome shotgun (WGS) entry which is preliminary data.</text>
</comment>
<keyword evidence="1" id="KW-0560">Oxidoreductase</keyword>
<proteinExistence type="predicted"/>
<dbReference type="InterPro" id="IPR036291">
    <property type="entry name" value="NAD(P)-bd_dom_sf"/>
</dbReference>
<dbReference type="PANTHER" id="PTHR43157">
    <property type="entry name" value="PHOSPHATIDYLINOSITOL-GLYCAN BIOSYNTHESIS CLASS F PROTEIN-RELATED"/>
    <property type="match status" value="1"/>
</dbReference>
<dbReference type="SUPFAM" id="SSF51735">
    <property type="entry name" value="NAD(P)-binding Rossmann-fold domains"/>
    <property type="match status" value="1"/>
</dbReference>
<gene>
    <name evidence="2" type="ORF">B4U80_14763</name>
</gene>
<name>A0A443QIB6_9ACAR</name>
<dbReference type="Gene3D" id="3.40.50.720">
    <property type="entry name" value="NAD(P)-binding Rossmann-like Domain"/>
    <property type="match status" value="1"/>
</dbReference>
<dbReference type="PANTHER" id="PTHR43157:SF31">
    <property type="entry name" value="PHOSPHATIDYLINOSITOL-GLYCAN BIOSYNTHESIS CLASS F PROTEIN"/>
    <property type="match status" value="1"/>
</dbReference>
<dbReference type="GO" id="GO:0016491">
    <property type="term" value="F:oxidoreductase activity"/>
    <property type="evidence" value="ECO:0007669"/>
    <property type="project" value="UniProtKB-KW"/>
</dbReference>
<evidence type="ECO:0000256" key="1">
    <source>
        <dbReference type="ARBA" id="ARBA00023002"/>
    </source>
</evidence>
<dbReference type="STRING" id="299467.A0A443QIB6"/>
<reference evidence="2 3" key="1">
    <citation type="journal article" date="2018" name="Gigascience">
        <title>Genomes of trombidid mites reveal novel predicted allergens and laterally-transferred genes associated with secondary metabolism.</title>
        <authorList>
            <person name="Dong X."/>
            <person name="Chaisiri K."/>
            <person name="Xia D."/>
            <person name="Armstrong S.D."/>
            <person name="Fang Y."/>
            <person name="Donnelly M.J."/>
            <person name="Kadowaki T."/>
            <person name="McGarry J.W."/>
            <person name="Darby A.C."/>
            <person name="Makepeace B.L."/>
        </authorList>
    </citation>
    <scope>NUCLEOTIDE SEQUENCE [LARGE SCALE GENOMIC DNA]</scope>
    <source>
        <strain evidence="2">UoL-UT</strain>
    </source>
</reference>
<dbReference type="AlphaFoldDB" id="A0A443QIB6"/>
<organism evidence="2 3">
    <name type="scientific">Leptotrombidium deliense</name>
    <dbReference type="NCBI Taxonomy" id="299467"/>
    <lineage>
        <taxon>Eukaryota</taxon>
        <taxon>Metazoa</taxon>
        <taxon>Ecdysozoa</taxon>
        <taxon>Arthropoda</taxon>
        <taxon>Chelicerata</taxon>
        <taxon>Arachnida</taxon>
        <taxon>Acari</taxon>
        <taxon>Acariformes</taxon>
        <taxon>Trombidiformes</taxon>
        <taxon>Prostigmata</taxon>
        <taxon>Anystina</taxon>
        <taxon>Parasitengona</taxon>
        <taxon>Trombiculoidea</taxon>
        <taxon>Trombiculidae</taxon>
        <taxon>Leptotrombidium</taxon>
    </lineage>
</organism>
<sequence length="64" mass="6712">MSQSKIPKLLNVASIGLRWTAVSCAANERIDGKTVIITGGNTGIGKETAIELAKRGIIKVLSFA</sequence>
<keyword evidence="3" id="KW-1185">Reference proteome</keyword>
<dbReference type="VEuPathDB" id="VectorBase:LDEU014314"/>